<organism evidence="2 3">
    <name type="scientific">Corallibacter vietnamensis</name>
    <dbReference type="NCBI Taxonomy" id="904130"/>
    <lineage>
        <taxon>Bacteria</taxon>
        <taxon>Pseudomonadati</taxon>
        <taxon>Bacteroidota</taxon>
        <taxon>Flavobacteriia</taxon>
        <taxon>Flavobacteriales</taxon>
        <taxon>Flavobacteriaceae</taxon>
        <taxon>Corallibacter</taxon>
    </lineage>
</organism>
<feature type="chain" id="PRO_5047240557" description="DinB family protein" evidence="1">
    <location>
        <begin position="19"/>
        <end position="189"/>
    </location>
</feature>
<reference evidence="3" key="1">
    <citation type="journal article" date="2019" name="Int. J. Syst. Evol. Microbiol.">
        <title>The Global Catalogue of Microorganisms (GCM) 10K type strain sequencing project: providing services to taxonomists for standard genome sequencing and annotation.</title>
        <authorList>
            <consortium name="The Broad Institute Genomics Platform"/>
            <consortium name="The Broad Institute Genome Sequencing Center for Infectious Disease"/>
            <person name="Wu L."/>
            <person name="Ma J."/>
        </authorList>
    </citation>
    <scope>NUCLEOTIDE SEQUENCE [LARGE SCALE GENOMIC DNA]</scope>
    <source>
        <strain evidence="3">JCM 17525</strain>
    </source>
</reference>
<evidence type="ECO:0000313" key="3">
    <source>
        <dbReference type="Proteomes" id="UP001501456"/>
    </source>
</evidence>
<comment type="caution">
    <text evidence="2">The sequence shown here is derived from an EMBL/GenBank/DDBJ whole genome shotgun (WGS) entry which is preliminary data.</text>
</comment>
<feature type="signal peptide" evidence="1">
    <location>
        <begin position="1"/>
        <end position="18"/>
    </location>
</feature>
<evidence type="ECO:0000256" key="1">
    <source>
        <dbReference type="SAM" id="SignalP"/>
    </source>
</evidence>
<dbReference type="Proteomes" id="UP001501456">
    <property type="component" value="Unassembled WGS sequence"/>
</dbReference>
<keyword evidence="3" id="KW-1185">Reference proteome</keyword>
<protein>
    <recommendedName>
        <fullName evidence="4">DinB family protein</fullName>
    </recommendedName>
</protein>
<dbReference type="RefSeq" id="WP_344728638.1">
    <property type="nucleotide sequence ID" value="NZ_BAABBI010000001.1"/>
</dbReference>
<dbReference type="EMBL" id="BAABBI010000001">
    <property type="protein sequence ID" value="GAA3782532.1"/>
    <property type="molecule type" value="Genomic_DNA"/>
</dbReference>
<dbReference type="SUPFAM" id="SSF109854">
    <property type="entry name" value="DinB/YfiT-like putative metalloenzymes"/>
    <property type="match status" value="1"/>
</dbReference>
<accession>A0ABP7H5B5</accession>
<gene>
    <name evidence="2" type="ORF">GCM10022271_13550</name>
</gene>
<sequence length="189" mass="21011">MRNLIPAMILLTCLATNAQEALPYHEIPEASNSFTAGTVAARQIEGLGFRFYWATEGLKDKDFSYKIDAESRSTGETLTHIFDLSQVILSAALKQEHKKVDNSNNAYADIRKQTLLNLKKAADILREADDLSDYNINFGKGKVFPYWNAINGPISDAIWHCGQIASFRRASGNPISSSINHFTGKLKTK</sequence>
<evidence type="ECO:0000313" key="2">
    <source>
        <dbReference type="EMBL" id="GAA3782532.1"/>
    </source>
</evidence>
<keyword evidence="1" id="KW-0732">Signal</keyword>
<name>A0ABP7H5B5_9FLAO</name>
<dbReference type="Gene3D" id="1.20.120.450">
    <property type="entry name" value="dinb family like domain"/>
    <property type="match status" value="1"/>
</dbReference>
<evidence type="ECO:0008006" key="4">
    <source>
        <dbReference type="Google" id="ProtNLM"/>
    </source>
</evidence>
<proteinExistence type="predicted"/>
<dbReference type="InterPro" id="IPR034660">
    <property type="entry name" value="DinB/YfiT-like"/>
</dbReference>